<evidence type="ECO:0000313" key="2">
    <source>
        <dbReference type="EMBL" id="MEQ2304707.1"/>
    </source>
</evidence>
<reference evidence="2 3" key="1">
    <citation type="submission" date="2021-06" db="EMBL/GenBank/DDBJ databases">
        <authorList>
            <person name="Palmer J.M."/>
        </authorList>
    </citation>
    <scope>NUCLEOTIDE SEQUENCE [LARGE SCALE GENOMIC DNA]</scope>
    <source>
        <strain evidence="2 3">AS_MEX2019</strain>
        <tissue evidence="2">Muscle</tissue>
    </source>
</reference>
<accession>A0ABV0ZEQ0</accession>
<gene>
    <name evidence="2" type="ORF">AMECASPLE_030013</name>
</gene>
<feature type="compositionally biased region" description="Polar residues" evidence="1">
    <location>
        <begin position="305"/>
        <end position="316"/>
    </location>
</feature>
<evidence type="ECO:0000313" key="3">
    <source>
        <dbReference type="Proteomes" id="UP001469553"/>
    </source>
</evidence>
<feature type="region of interest" description="Disordered" evidence="1">
    <location>
        <begin position="192"/>
        <end position="322"/>
    </location>
</feature>
<comment type="caution">
    <text evidence="2">The sequence shown here is derived from an EMBL/GenBank/DDBJ whole genome shotgun (WGS) entry which is preliminary data.</text>
</comment>
<feature type="region of interest" description="Disordered" evidence="1">
    <location>
        <begin position="1"/>
        <end position="87"/>
    </location>
</feature>
<protein>
    <submittedName>
        <fullName evidence="2">Uncharacterized protein</fullName>
    </submittedName>
</protein>
<organism evidence="2 3">
    <name type="scientific">Ameca splendens</name>
    <dbReference type="NCBI Taxonomy" id="208324"/>
    <lineage>
        <taxon>Eukaryota</taxon>
        <taxon>Metazoa</taxon>
        <taxon>Chordata</taxon>
        <taxon>Craniata</taxon>
        <taxon>Vertebrata</taxon>
        <taxon>Euteleostomi</taxon>
        <taxon>Actinopterygii</taxon>
        <taxon>Neopterygii</taxon>
        <taxon>Teleostei</taxon>
        <taxon>Neoteleostei</taxon>
        <taxon>Acanthomorphata</taxon>
        <taxon>Ovalentaria</taxon>
        <taxon>Atherinomorphae</taxon>
        <taxon>Cyprinodontiformes</taxon>
        <taxon>Goodeidae</taxon>
        <taxon>Ameca</taxon>
    </lineage>
</organism>
<feature type="compositionally biased region" description="Basic residues" evidence="1">
    <location>
        <begin position="38"/>
        <end position="48"/>
    </location>
</feature>
<feature type="compositionally biased region" description="Low complexity" evidence="1">
    <location>
        <begin position="49"/>
        <end position="62"/>
    </location>
</feature>
<feature type="compositionally biased region" description="Acidic residues" evidence="1">
    <location>
        <begin position="1"/>
        <end position="13"/>
    </location>
</feature>
<sequence>MMEEIEEFSDESEWAFSGYKPGQNHSTPAPPPQATPSSRRRRPHRKHSTPAAAPTYACTAAANEPSSPAAVPADQSTTVAATAEPHTPSTEINQVCVPVTYSPYSLEFMARVLRRGKVLVDLAIHLLSSHGSPEQTLEALSQLRDWKAEWGHYSPSSLTVEIIEAEQQRIIKETNTPAYVFSLATGRQTPRLATGRQLGPSPHCLPQSSPSAPVPEPQHATKPPEPQLVSKSPEFPEGSEGGPSLIQVPEGSEGRPPLIQVPEFSEVPEDGPPRIQVPGPTDCVPGPTDLQPDCQPGYGAPDSTPDYQTPEFQLGQSPHRLP</sequence>
<evidence type="ECO:0000256" key="1">
    <source>
        <dbReference type="SAM" id="MobiDB-lite"/>
    </source>
</evidence>
<keyword evidence="3" id="KW-1185">Reference proteome</keyword>
<dbReference type="EMBL" id="JAHRIP010059945">
    <property type="protein sequence ID" value="MEQ2304707.1"/>
    <property type="molecule type" value="Genomic_DNA"/>
</dbReference>
<proteinExistence type="predicted"/>
<dbReference type="Proteomes" id="UP001469553">
    <property type="component" value="Unassembled WGS sequence"/>
</dbReference>
<name>A0ABV0ZEQ0_9TELE</name>